<organism evidence="1 2">
    <name type="scientific">Gigaspora margarita</name>
    <dbReference type="NCBI Taxonomy" id="4874"/>
    <lineage>
        <taxon>Eukaryota</taxon>
        <taxon>Fungi</taxon>
        <taxon>Fungi incertae sedis</taxon>
        <taxon>Mucoromycota</taxon>
        <taxon>Glomeromycotina</taxon>
        <taxon>Glomeromycetes</taxon>
        <taxon>Diversisporales</taxon>
        <taxon>Gigasporaceae</taxon>
        <taxon>Gigaspora</taxon>
    </lineage>
</organism>
<feature type="non-terminal residue" evidence="1">
    <location>
        <position position="1"/>
    </location>
</feature>
<keyword evidence="2" id="KW-1185">Reference proteome</keyword>
<reference evidence="1 2" key="1">
    <citation type="submission" date="2021-06" db="EMBL/GenBank/DDBJ databases">
        <authorList>
            <person name="Kallberg Y."/>
            <person name="Tangrot J."/>
            <person name="Rosling A."/>
        </authorList>
    </citation>
    <scope>NUCLEOTIDE SEQUENCE [LARGE SCALE GENOMIC DNA]</scope>
    <source>
        <strain evidence="1 2">120-4 pot B 10/14</strain>
    </source>
</reference>
<proteinExistence type="predicted"/>
<evidence type="ECO:0000313" key="1">
    <source>
        <dbReference type="EMBL" id="CAG8737102.1"/>
    </source>
</evidence>
<dbReference type="EMBL" id="CAJVQB010010149">
    <property type="protein sequence ID" value="CAG8737102.1"/>
    <property type="molecule type" value="Genomic_DNA"/>
</dbReference>
<protein>
    <submittedName>
        <fullName evidence="1">6905_t:CDS:1</fullName>
    </submittedName>
</protein>
<evidence type="ECO:0000313" key="2">
    <source>
        <dbReference type="Proteomes" id="UP000789901"/>
    </source>
</evidence>
<comment type="caution">
    <text evidence="1">The sequence shown here is derived from an EMBL/GenBank/DDBJ whole genome shotgun (WGS) entry which is preliminary data.</text>
</comment>
<accession>A0ABN7V7G0</accession>
<gene>
    <name evidence="1" type="ORF">GMARGA_LOCUS14982</name>
</gene>
<sequence length="56" mass="6597">SHPHFRDLIVKPISKFIVQPVIDFYDEEFRKEIKDIKNGINDIIESIKNLKTDDPS</sequence>
<dbReference type="Proteomes" id="UP000789901">
    <property type="component" value="Unassembled WGS sequence"/>
</dbReference>
<name>A0ABN7V7G0_GIGMA</name>